<keyword evidence="6" id="KW-0687">Ribonucleoprotein</keyword>
<organism evidence="9 10">
    <name type="scientific">Vidua macroura</name>
    <name type="common">Pin-tailed whydah</name>
    <dbReference type="NCBI Taxonomy" id="187451"/>
    <lineage>
        <taxon>Eukaryota</taxon>
        <taxon>Metazoa</taxon>
        <taxon>Chordata</taxon>
        <taxon>Craniata</taxon>
        <taxon>Vertebrata</taxon>
        <taxon>Euteleostomi</taxon>
        <taxon>Archelosauria</taxon>
        <taxon>Archosauria</taxon>
        <taxon>Dinosauria</taxon>
        <taxon>Saurischia</taxon>
        <taxon>Theropoda</taxon>
        <taxon>Coelurosauria</taxon>
        <taxon>Aves</taxon>
        <taxon>Neognathae</taxon>
        <taxon>Neoaves</taxon>
        <taxon>Telluraves</taxon>
        <taxon>Australaves</taxon>
        <taxon>Passeriformes</taxon>
        <taxon>Passeroidea</taxon>
        <taxon>Estrildidae</taxon>
        <taxon>Viduinae</taxon>
        <taxon>Vidua</taxon>
    </lineage>
</organism>
<comment type="subcellular location">
    <subcellularLocation>
        <location evidence="1">Mitochondrion</location>
    </subcellularLocation>
</comment>
<evidence type="ECO:0000313" key="9">
    <source>
        <dbReference type="EMBL" id="NXQ00761.1"/>
    </source>
</evidence>
<evidence type="ECO:0000256" key="8">
    <source>
        <dbReference type="ARBA" id="ARBA00042721"/>
    </source>
</evidence>
<dbReference type="PANTHER" id="PTHR33618">
    <property type="entry name" value="39S RIBOSOMAL PROTEIN L53, MITOCHONDRIAL"/>
    <property type="match status" value="1"/>
</dbReference>
<gene>
    <name evidence="9" type="primary">Mrpl53</name>
    <name evidence="9" type="ORF">VIDMAC_R11956</name>
</gene>
<dbReference type="PANTHER" id="PTHR33618:SF1">
    <property type="entry name" value="LARGE RIBOSOMAL SUBUNIT PROTEIN ML53"/>
    <property type="match status" value="1"/>
</dbReference>
<keyword evidence="5" id="KW-0496">Mitochondrion</keyword>
<dbReference type="Pfam" id="PF10780">
    <property type="entry name" value="MRP_L53"/>
    <property type="match status" value="1"/>
</dbReference>
<protein>
    <recommendedName>
        <fullName evidence="7">Large ribosomal subunit protein mL53</fullName>
    </recommendedName>
    <alternativeName>
        <fullName evidence="8">39S ribosomal protein L53, mitochondrial</fullName>
    </alternativeName>
</protein>
<dbReference type="GO" id="GO:0005762">
    <property type="term" value="C:mitochondrial large ribosomal subunit"/>
    <property type="evidence" value="ECO:0007669"/>
    <property type="project" value="TreeGrafter"/>
</dbReference>
<evidence type="ECO:0000256" key="4">
    <source>
        <dbReference type="ARBA" id="ARBA00022980"/>
    </source>
</evidence>
<dbReference type="Proteomes" id="UP000656497">
    <property type="component" value="Unassembled WGS sequence"/>
</dbReference>
<evidence type="ECO:0000313" key="10">
    <source>
        <dbReference type="Proteomes" id="UP000656497"/>
    </source>
</evidence>
<dbReference type="InterPro" id="IPR052473">
    <property type="entry name" value="mtLSU_mL53"/>
</dbReference>
<evidence type="ECO:0000256" key="1">
    <source>
        <dbReference type="ARBA" id="ARBA00004173"/>
    </source>
</evidence>
<evidence type="ECO:0000256" key="2">
    <source>
        <dbReference type="ARBA" id="ARBA00005557"/>
    </source>
</evidence>
<accession>A0A852ECZ7</accession>
<proteinExistence type="inferred from homology"/>
<dbReference type="Gene3D" id="3.40.30.10">
    <property type="entry name" value="Glutaredoxin"/>
    <property type="match status" value="1"/>
</dbReference>
<keyword evidence="3" id="KW-0809">Transit peptide</keyword>
<comment type="similarity">
    <text evidence="2">Belongs to the mitochondrion-specific ribosomal protein mL53 family.</text>
</comment>
<comment type="caution">
    <text evidence="9">The sequence shown here is derived from an EMBL/GenBank/DDBJ whole genome shotgun (WGS) entry which is preliminary data.</text>
</comment>
<keyword evidence="10" id="KW-1185">Reference proteome</keyword>
<feature type="non-terminal residue" evidence="9">
    <location>
        <position position="117"/>
    </location>
</feature>
<feature type="non-terminal residue" evidence="9">
    <location>
        <position position="1"/>
    </location>
</feature>
<evidence type="ECO:0000256" key="7">
    <source>
        <dbReference type="ARBA" id="ARBA00035180"/>
    </source>
</evidence>
<name>A0A852ECZ7_VIDMA</name>
<dbReference type="EMBL" id="WBNN01012875">
    <property type="protein sequence ID" value="NXQ00761.1"/>
    <property type="molecule type" value="Genomic_DNA"/>
</dbReference>
<keyword evidence="4" id="KW-0689">Ribosomal protein</keyword>
<evidence type="ECO:0000256" key="3">
    <source>
        <dbReference type="ARBA" id="ARBA00022946"/>
    </source>
</evidence>
<dbReference type="AlphaFoldDB" id="A0A852ECZ7"/>
<evidence type="ECO:0000256" key="6">
    <source>
        <dbReference type="ARBA" id="ARBA00023274"/>
    </source>
</evidence>
<sequence length="117" mass="13082">EKMASKVNLVLRPVKSIVVRFCPFEPNVESTRKFLQSIYHKKVQATNTNCEVTADVRHDGSEPVVDVTFGFSSFIADGDRLIMKGAHLTTGEMLTALASRCNVKDLKEEQKSKKKNP</sequence>
<dbReference type="InterPro" id="IPR019716">
    <property type="entry name" value="Ribosomal_mL53"/>
</dbReference>
<evidence type="ECO:0000256" key="5">
    <source>
        <dbReference type="ARBA" id="ARBA00023128"/>
    </source>
</evidence>
<reference evidence="9" key="1">
    <citation type="submission" date="2019-09" db="EMBL/GenBank/DDBJ databases">
        <title>Bird 10,000 Genomes (B10K) Project - Family phase.</title>
        <authorList>
            <person name="Zhang G."/>
        </authorList>
    </citation>
    <scope>NUCLEOTIDE SEQUENCE</scope>
    <source>
        <strain evidence="9">B10K-DU-002-50</strain>
        <tissue evidence="9">Muscle</tissue>
    </source>
</reference>